<dbReference type="GO" id="GO:0003677">
    <property type="term" value="F:DNA binding"/>
    <property type="evidence" value="ECO:0007669"/>
    <property type="project" value="InterPro"/>
</dbReference>
<reference evidence="7" key="1">
    <citation type="submission" date="2021-04" db="EMBL/GenBank/DDBJ databases">
        <authorList>
            <person name="Yoon J."/>
        </authorList>
    </citation>
    <scope>NUCLEOTIDE SEQUENCE</scope>
    <source>
        <strain evidence="7">KMU-90</strain>
    </source>
</reference>
<evidence type="ECO:0000256" key="2">
    <source>
        <dbReference type="ARBA" id="ARBA00025483"/>
    </source>
</evidence>
<accession>A0A8J8BB96</accession>
<dbReference type="InterPro" id="IPR012337">
    <property type="entry name" value="RNaseH-like_sf"/>
</dbReference>
<sequence>MTRLSLRLRVFLFFVLLAAGGVSIVLGALYAGHARAQETDPATGFVFAGTLSLFGLVGLTTAIWFLFDENVAKPIQRLATSLRARAHAGAGQDLDLHSARYLGDLAPAARAVASALSDSAMQGAQRLASETARIEAEKARLTALLTEIPVATLLADAQGRIVLYDGQAAEVLAQQGVPRLGAALSEYFDAGDLSSARQRLAKKGKEVSAILRGQDGRQTYDIRLRPLDGGATLMVIDAAHVEMAPDAARPLVFDFDLMGQSVPEAVEETPLRQLVFTVFDTETTGLLPHKDEIVQIGAVRIVNSRLVPGETIDQLVDPGRPIPPASTAVHHVSDAMVAGKPDIVAAGRKLHDFARGSVIVAHNAPFDMAFLRRHGARMQRQWDHPILDTVLVSAVLFGTTETHTLDALCLRLGVTIPPELRHTAMGDARATAEVLLRMLPMLEAQGVRTFGQLLEETRKHGRLLKDMN</sequence>
<dbReference type="GO" id="GO:0045004">
    <property type="term" value="P:DNA replication proofreading"/>
    <property type="evidence" value="ECO:0007669"/>
    <property type="project" value="TreeGrafter"/>
</dbReference>
<dbReference type="PANTHER" id="PTHR30231">
    <property type="entry name" value="DNA POLYMERASE III SUBUNIT EPSILON"/>
    <property type="match status" value="1"/>
</dbReference>
<evidence type="ECO:0000259" key="6">
    <source>
        <dbReference type="SMART" id="SM00479"/>
    </source>
</evidence>
<feature type="domain" description="Exonuclease" evidence="6">
    <location>
        <begin position="275"/>
        <end position="444"/>
    </location>
</feature>
<organism evidence="7 8">
    <name type="scientific">Thetidibacter halocola</name>
    <dbReference type="NCBI Taxonomy" id="2827239"/>
    <lineage>
        <taxon>Bacteria</taxon>
        <taxon>Pseudomonadati</taxon>
        <taxon>Pseudomonadota</taxon>
        <taxon>Alphaproteobacteria</taxon>
        <taxon>Rhodobacterales</taxon>
        <taxon>Roseobacteraceae</taxon>
        <taxon>Thetidibacter</taxon>
    </lineage>
</organism>
<evidence type="ECO:0000256" key="3">
    <source>
        <dbReference type="ARBA" id="ARBA00026073"/>
    </source>
</evidence>
<evidence type="ECO:0000313" key="7">
    <source>
        <dbReference type="EMBL" id="MBS0126003.1"/>
    </source>
</evidence>
<dbReference type="SMART" id="SM00479">
    <property type="entry name" value="EXOIII"/>
    <property type="match status" value="1"/>
</dbReference>
<keyword evidence="7" id="KW-0540">Nuclease</keyword>
<comment type="subunit">
    <text evidence="3">DNA polymerase III contains a core (composed of alpha, epsilon and theta chains) that associates with a tau subunit. This core dimerizes to form the POLIII' complex. PolIII' associates with the gamma complex (composed of gamma, delta, delta', psi and chi chains) and with the beta chain to form the complete DNA polymerase III complex.</text>
</comment>
<dbReference type="FunFam" id="3.30.420.10:FF:000045">
    <property type="entry name" value="3'-5' exonuclease DinG"/>
    <property type="match status" value="1"/>
</dbReference>
<dbReference type="Gene3D" id="3.30.420.10">
    <property type="entry name" value="Ribonuclease H-like superfamily/Ribonuclease H"/>
    <property type="match status" value="1"/>
</dbReference>
<dbReference type="NCBIfam" id="TIGR00573">
    <property type="entry name" value="dnaq"/>
    <property type="match status" value="1"/>
</dbReference>
<dbReference type="SUPFAM" id="SSF53098">
    <property type="entry name" value="Ribonuclease H-like"/>
    <property type="match status" value="1"/>
</dbReference>
<keyword evidence="5" id="KW-1133">Transmembrane helix</keyword>
<proteinExistence type="predicted"/>
<comment type="caution">
    <text evidence="7">The sequence shown here is derived from an EMBL/GenBank/DDBJ whole genome shotgun (WGS) entry which is preliminary data.</text>
</comment>
<keyword evidence="7" id="KW-0378">Hydrolase</keyword>
<dbReference type="EMBL" id="JAGTUU010000008">
    <property type="protein sequence ID" value="MBS0126003.1"/>
    <property type="molecule type" value="Genomic_DNA"/>
</dbReference>
<comment type="function">
    <text evidence="2">DNA polymerase III is a complex, multichain enzyme responsible for most of the replicative synthesis in bacteria. The epsilon subunit contain the editing function and is a proofreading 3'-5' exonuclease.</text>
</comment>
<dbReference type="AlphaFoldDB" id="A0A8J8BB96"/>
<name>A0A8J8BB96_9RHOB</name>
<dbReference type="Pfam" id="PF00929">
    <property type="entry name" value="RNase_T"/>
    <property type="match status" value="1"/>
</dbReference>
<evidence type="ECO:0000256" key="1">
    <source>
        <dbReference type="ARBA" id="ARBA00012417"/>
    </source>
</evidence>
<dbReference type="CDD" id="cd06127">
    <property type="entry name" value="DEDDh"/>
    <property type="match status" value="1"/>
</dbReference>
<dbReference type="GO" id="GO:0005829">
    <property type="term" value="C:cytosol"/>
    <property type="evidence" value="ECO:0007669"/>
    <property type="project" value="TreeGrafter"/>
</dbReference>
<evidence type="ECO:0000256" key="4">
    <source>
        <dbReference type="ARBA" id="ARBA00049244"/>
    </source>
</evidence>
<dbReference type="PANTHER" id="PTHR30231:SF41">
    <property type="entry name" value="DNA POLYMERASE III SUBUNIT EPSILON"/>
    <property type="match status" value="1"/>
</dbReference>
<dbReference type="Gene3D" id="3.30.450.20">
    <property type="entry name" value="PAS domain"/>
    <property type="match status" value="1"/>
</dbReference>
<dbReference type="Proteomes" id="UP000681356">
    <property type="component" value="Unassembled WGS sequence"/>
</dbReference>
<comment type="catalytic activity">
    <reaction evidence="4">
        <text>DNA(n) + a 2'-deoxyribonucleoside 5'-triphosphate = DNA(n+1) + diphosphate</text>
        <dbReference type="Rhea" id="RHEA:22508"/>
        <dbReference type="Rhea" id="RHEA-COMP:17339"/>
        <dbReference type="Rhea" id="RHEA-COMP:17340"/>
        <dbReference type="ChEBI" id="CHEBI:33019"/>
        <dbReference type="ChEBI" id="CHEBI:61560"/>
        <dbReference type="ChEBI" id="CHEBI:173112"/>
        <dbReference type="EC" id="2.7.7.7"/>
    </reaction>
</comment>
<keyword evidence="5" id="KW-0472">Membrane</keyword>
<keyword evidence="5" id="KW-0812">Transmembrane</keyword>
<protein>
    <recommendedName>
        <fullName evidence="1">DNA-directed DNA polymerase</fullName>
        <ecNumber evidence="1">2.7.7.7</ecNumber>
    </recommendedName>
</protein>
<dbReference type="GO" id="GO:0008408">
    <property type="term" value="F:3'-5' exonuclease activity"/>
    <property type="evidence" value="ECO:0007669"/>
    <property type="project" value="TreeGrafter"/>
</dbReference>
<keyword evidence="7" id="KW-0269">Exonuclease</keyword>
<evidence type="ECO:0000256" key="5">
    <source>
        <dbReference type="SAM" id="Phobius"/>
    </source>
</evidence>
<dbReference type="InterPro" id="IPR013520">
    <property type="entry name" value="Ribonucl_H"/>
</dbReference>
<dbReference type="GO" id="GO:0003887">
    <property type="term" value="F:DNA-directed DNA polymerase activity"/>
    <property type="evidence" value="ECO:0007669"/>
    <property type="project" value="UniProtKB-EC"/>
</dbReference>
<dbReference type="EC" id="2.7.7.7" evidence="1"/>
<keyword evidence="8" id="KW-1185">Reference proteome</keyword>
<evidence type="ECO:0000313" key="8">
    <source>
        <dbReference type="Proteomes" id="UP000681356"/>
    </source>
</evidence>
<dbReference type="InterPro" id="IPR006054">
    <property type="entry name" value="DnaQ"/>
</dbReference>
<dbReference type="InterPro" id="IPR036397">
    <property type="entry name" value="RNaseH_sf"/>
</dbReference>
<gene>
    <name evidence="7" type="ORF">KB874_18110</name>
</gene>
<dbReference type="RefSeq" id="WP_212537974.1">
    <property type="nucleotide sequence ID" value="NZ_JAGTUU010000008.1"/>
</dbReference>
<feature type="transmembrane region" description="Helical" evidence="5">
    <location>
        <begin position="46"/>
        <end position="67"/>
    </location>
</feature>